<dbReference type="PROSITE" id="PS50263">
    <property type="entry name" value="CN_HYDROLASE"/>
    <property type="match status" value="1"/>
</dbReference>
<dbReference type="CDD" id="cd07197">
    <property type="entry name" value="nitrilase"/>
    <property type="match status" value="1"/>
</dbReference>
<dbReference type="SUPFAM" id="SSF56317">
    <property type="entry name" value="Carbon-nitrogen hydrolase"/>
    <property type="match status" value="1"/>
</dbReference>
<sequence>MGRSLSIAVAQPGCTPYDVRANAAAHAEAVLAAGARVVVFPEMSLTGYHLDAPVVPPDDPRLDPVVAACARTQSLALVGAPVPGPHIGVLAVDGTGARTAYAKVHPHGAETERFLPGEPAVVEVDGWRLGLAVCRDTGVPEHAARTAALGMDGYVAGVVHTDREAGLHAERARRVAAAHGVWVATAAFAGPTGGGFDRTSGRSGVWSPDGGLLAEAGARPGEIARAVLTA</sequence>
<comment type="caution">
    <text evidence="3">The sequence shown here is derived from an EMBL/GenBank/DDBJ whole genome shotgun (WGS) entry which is preliminary data.</text>
</comment>
<dbReference type="InterPro" id="IPR050345">
    <property type="entry name" value="Aliph_Amidase/BUP"/>
</dbReference>
<dbReference type="RefSeq" id="WP_179767169.1">
    <property type="nucleotide sequence ID" value="NZ_JACCFO010000001.1"/>
</dbReference>
<proteinExistence type="predicted"/>
<dbReference type="PANTHER" id="PTHR43674">
    <property type="entry name" value="NITRILASE C965.09-RELATED"/>
    <property type="match status" value="1"/>
</dbReference>
<feature type="domain" description="CN hydrolase" evidence="2">
    <location>
        <begin position="5"/>
        <end position="230"/>
    </location>
</feature>
<dbReference type="PANTHER" id="PTHR43674:SF2">
    <property type="entry name" value="BETA-UREIDOPROPIONASE"/>
    <property type="match status" value="1"/>
</dbReference>
<evidence type="ECO:0000313" key="4">
    <source>
        <dbReference type="Proteomes" id="UP000575985"/>
    </source>
</evidence>
<name>A0A853BMG7_9ACTN</name>
<dbReference type="EMBL" id="JACCFO010000001">
    <property type="protein sequence ID" value="NYI95682.1"/>
    <property type="molecule type" value="Genomic_DNA"/>
</dbReference>
<dbReference type="Proteomes" id="UP000575985">
    <property type="component" value="Unassembled WGS sequence"/>
</dbReference>
<keyword evidence="4" id="KW-1185">Reference proteome</keyword>
<dbReference type="AlphaFoldDB" id="A0A853BMG7"/>
<keyword evidence="1 3" id="KW-0378">Hydrolase</keyword>
<dbReference type="Pfam" id="PF00795">
    <property type="entry name" value="CN_hydrolase"/>
    <property type="match status" value="1"/>
</dbReference>
<organism evidence="3 4">
    <name type="scientific">Streptomonospora nanhaiensis</name>
    <dbReference type="NCBI Taxonomy" id="1323731"/>
    <lineage>
        <taxon>Bacteria</taxon>
        <taxon>Bacillati</taxon>
        <taxon>Actinomycetota</taxon>
        <taxon>Actinomycetes</taxon>
        <taxon>Streptosporangiales</taxon>
        <taxon>Nocardiopsidaceae</taxon>
        <taxon>Streptomonospora</taxon>
    </lineage>
</organism>
<evidence type="ECO:0000256" key="1">
    <source>
        <dbReference type="ARBA" id="ARBA00022801"/>
    </source>
</evidence>
<dbReference type="GO" id="GO:0050126">
    <property type="term" value="F:N-carbamoylputrescine amidase activity"/>
    <property type="evidence" value="ECO:0007669"/>
    <property type="project" value="TreeGrafter"/>
</dbReference>
<protein>
    <submittedName>
        <fullName evidence="3">Putative amidohydrolase</fullName>
    </submittedName>
</protein>
<evidence type="ECO:0000313" key="3">
    <source>
        <dbReference type="EMBL" id="NYI95682.1"/>
    </source>
</evidence>
<gene>
    <name evidence="3" type="ORF">HNR12_001959</name>
</gene>
<dbReference type="Gene3D" id="3.60.110.10">
    <property type="entry name" value="Carbon-nitrogen hydrolase"/>
    <property type="match status" value="1"/>
</dbReference>
<reference evidence="3 4" key="1">
    <citation type="submission" date="2020-07" db="EMBL/GenBank/DDBJ databases">
        <title>Sequencing the genomes of 1000 actinobacteria strains.</title>
        <authorList>
            <person name="Klenk H.-P."/>
        </authorList>
    </citation>
    <scope>NUCLEOTIDE SEQUENCE [LARGE SCALE GENOMIC DNA]</scope>
    <source>
        <strain evidence="3 4">DSM 45927</strain>
    </source>
</reference>
<dbReference type="GO" id="GO:0033388">
    <property type="term" value="P:putrescine biosynthetic process from arginine"/>
    <property type="evidence" value="ECO:0007669"/>
    <property type="project" value="TreeGrafter"/>
</dbReference>
<dbReference type="InterPro" id="IPR003010">
    <property type="entry name" value="C-N_Hydrolase"/>
</dbReference>
<accession>A0A853BMG7</accession>
<dbReference type="InterPro" id="IPR036526">
    <property type="entry name" value="C-N_Hydrolase_sf"/>
</dbReference>
<evidence type="ECO:0000259" key="2">
    <source>
        <dbReference type="PROSITE" id="PS50263"/>
    </source>
</evidence>